<gene>
    <name evidence="2" type="ORF">PSFLO_06207</name>
</gene>
<dbReference type="SUPFAM" id="SSF52833">
    <property type="entry name" value="Thioredoxin-like"/>
    <property type="match status" value="1"/>
</dbReference>
<dbReference type="InterPro" id="IPR036249">
    <property type="entry name" value="Thioredoxin-like_sf"/>
</dbReference>
<feature type="compositionally biased region" description="Low complexity" evidence="1">
    <location>
        <begin position="1660"/>
        <end position="1672"/>
    </location>
</feature>
<feature type="compositionally biased region" description="Low complexity" evidence="1">
    <location>
        <begin position="450"/>
        <end position="471"/>
    </location>
</feature>
<protein>
    <recommendedName>
        <fullName evidence="4">Thioredoxin domain-containing protein</fullName>
    </recommendedName>
</protein>
<feature type="region of interest" description="Disordered" evidence="1">
    <location>
        <begin position="495"/>
        <end position="711"/>
    </location>
</feature>
<feature type="compositionally biased region" description="Low complexity" evidence="1">
    <location>
        <begin position="240"/>
        <end position="251"/>
    </location>
</feature>
<dbReference type="CDD" id="cd02970">
    <property type="entry name" value="PRX_like2"/>
    <property type="match status" value="1"/>
</dbReference>
<feature type="region of interest" description="Disordered" evidence="1">
    <location>
        <begin position="292"/>
        <end position="482"/>
    </location>
</feature>
<feature type="compositionally biased region" description="Gly residues" evidence="1">
    <location>
        <begin position="360"/>
        <end position="372"/>
    </location>
</feature>
<dbReference type="Proteomes" id="UP000323386">
    <property type="component" value="Unassembled WGS sequence"/>
</dbReference>
<feature type="compositionally biased region" description="Basic and acidic residues" evidence="1">
    <location>
        <begin position="1299"/>
        <end position="1309"/>
    </location>
</feature>
<dbReference type="Pfam" id="PF13911">
    <property type="entry name" value="AhpC-TSA_2"/>
    <property type="match status" value="1"/>
</dbReference>
<feature type="compositionally biased region" description="Acidic residues" evidence="1">
    <location>
        <begin position="1641"/>
        <end position="1653"/>
    </location>
</feature>
<dbReference type="EMBL" id="OOIP01000022">
    <property type="protein sequence ID" value="SPO40725.1"/>
    <property type="molecule type" value="Genomic_DNA"/>
</dbReference>
<name>A0A5C3FAM4_9BASI</name>
<dbReference type="OrthoDB" id="40334at2759"/>
<feature type="compositionally biased region" description="Low complexity" evidence="1">
    <location>
        <begin position="373"/>
        <end position="397"/>
    </location>
</feature>
<feature type="region of interest" description="Disordered" evidence="1">
    <location>
        <begin position="743"/>
        <end position="806"/>
    </location>
</feature>
<organism evidence="2 3">
    <name type="scientific">Pseudozyma flocculosa</name>
    <dbReference type="NCBI Taxonomy" id="84751"/>
    <lineage>
        <taxon>Eukaryota</taxon>
        <taxon>Fungi</taxon>
        <taxon>Dikarya</taxon>
        <taxon>Basidiomycota</taxon>
        <taxon>Ustilaginomycotina</taxon>
        <taxon>Ustilaginomycetes</taxon>
        <taxon>Ustilaginales</taxon>
        <taxon>Ustilaginaceae</taxon>
        <taxon>Pseudozyma</taxon>
    </lineage>
</organism>
<evidence type="ECO:0000256" key="1">
    <source>
        <dbReference type="SAM" id="MobiDB-lite"/>
    </source>
</evidence>
<feature type="compositionally biased region" description="Polar residues" evidence="1">
    <location>
        <begin position="1583"/>
        <end position="1596"/>
    </location>
</feature>
<feature type="compositionally biased region" description="Low complexity" evidence="1">
    <location>
        <begin position="495"/>
        <end position="505"/>
    </location>
</feature>
<feature type="compositionally biased region" description="Basic and acidic residues" evidence="1">
    <location>
        <begin position="321"/>
        <end position="339"/>
    </location>
</feature>
<sequence length="1672" mass="175828">MTITYLRSPSFSGSPMLDASPPISADALPFASGSSTSSAARRWSIQSIDTEEIVVPNDAMEAGLSLRRLPASPSMGAIAADDDGVAPHMSRSMSDNEAVGLGISRRTAAAVRSPPSIPNRRSQLIFEQKLQEKRGMFSDTGHLSAWSAAGSPLSGGGLSPRTRRRRPGTAPVHSDQYPSPKTPESAPAFFDVGLRREGASPGGLRELTIGSAAAPASKRASWIRRGGGEALSDSSHSYLSAVSRPSSGAPSSRRHSSFLGDGRHSQTLPVFTNTSFEVPGVGLAQAKRLSEGDIVRDSTRRSSSARDSLPSPEEELEEELLQSKDQECATSEDRGEGEASARPGSSTSPGSSPTDAIRGGVVGGADLSGGTGDTNEAGTAQQPANAAAANEVPAGNADVSAASRQPIRADGLLSPSSVKSELLAVPPRRSYDRRGSSHSDGALDHSQHPASLDSALRRGSASSAASGDSGSTYRIRRKPVPLQFRDDNASVVSFASTSASASVKSPIGAAFDLPSSRPSTADAAPVSPRSMPAPALPAATDANTVGPAGASEDPDQTPTIPQVQRIAHTRTPSGSDFMRKAQEAAQARMEEMKAERLRAAASKGKQPQSSSGRPMRRVRPSTAQAAPQSELKGSTFASLRQDAQVKSGVAEETADGDQGTETSDGQARAKTPSALGESQASGSKGRSRSRANLKRPSTAPTGGAGQFRRGWDAGEVPSFLEIEGLQFVFDDLSTKDKDGELAERKKTAALVPNAVLLNRDPKPAQEPSRAGSQHPKPSHGPKSAAEDATTQKPAPAIVPGPHAPIQSVGWGLEEEVRVSDRVKGASVKTRASVEPAGAPGRSESVRRGGSRSNDPKVLPSAPSRPRDTARTPASIDTPPPGSYSIHPPTMLQLFEASQCTLYDEDGGQVVFGDLFKARRTLVCFLRHWWCGFCQQFAMSLKKIDPMPLKAANMELVVVGQGDWQIMKAYKQVMEVPYRLYADPKRNIYRALGMTMRTNEASPACARPDYAQLGMTKGILIAIKKGLFDMPIRSPGDMKLLGGEFILGPGLQCTFTHRMTTADGHLDVPRILAQAGCDLSLKSPKPPPSAAEAAARLATLAGGNRNGTGRSFGRSKQKKEAKREAQALAAKTGTVATLSSLGSASSTSGSLSALQAGNKPARPSLWGRFPGSRLKSSRSQVSLPSADSMADLSHTFASGRDHGRSLSIMRKISYESRNVDSYSSARAPSTESSNMSFYSGIDRSQTSTPLPPPAKAIEAGLGRGRGLDYLSASPSNDALDTPRVASSPRSSPLLSSDTFASKDGRTHDSKASSISSVSSGLPAAAASLSKPLSDRVLSQNAVQHSKAATRSSTPLSSFKSQILLRQSQSGGNLAGGVKDRSQSVPPIAAMKDAKAGAFAEQQRDRRQVHEVDHLPRALPAGREMPEAPESVRSHRSTSEADSIDSIEFEGSWRASEEVKTRASDVRDPALAEARGSVSSRMSRGVSNDVERASDSSMAGSFLMELDVYDSLSRQPSGRFYKERLGDADAEAGFGPAPSSLGQMQAADSDSDTEPTFDGQSDTANTPTMVWTPRLRSPDGVGGATKTSVSRSLSTGTLSESATASPTISPSSSRSSTFASPSMGSLYGFGGYRPNYGLSAHLEEEEEEEEDDYEEGQQQVPKSKVVASAAARRW</sequence>
<evidence type="ECO:0000313" key="3">
    <source>
        <dbReference type="Proteomes" id="UP000323386"/>
    </source>
</evidence>
<reference evidence="2 3" key="1">
    <citation type="submission" date="2018-03" db="EMBL/GenBank/DDBJ databases">
        <authorList>
            <person name="Guldener U."/>
        </authorList>
    </citation>
    <scope>NUCLEOTIDE SEQUENCE [LARGE SCALE GENOMIC DNA]</scope>
    <source>
        <strain evidence="2 3">DAOM196992</strain>
    </source>
</reference>
<feature type="compositionally biased region" description="Polar residues" evidence="1">
    <location>
        <begin position="1218"/>
        <end position="1247"/>
    </location>
</feature>
<accession>A0A5C3FAM4</accession>
<feature type="compositionally biased region" description="Basic and acidic residues" evidence="1">
    <location>
        <begin position="1422"/>
        <end position="1437"/>
    </location>
</feature>
<feature type="compositionally biased region" description="Basic and acidic residues" evidence="1">
    <location>
        <begin position="1453"/>
        <end position="1468"/>
    </location>
</feature>
<dbReference type="Gene3D" id="3.40.30.10">
    <property type="entry name" value="Glutaredoxin"/>
    <property type="match status" value="1"/>
</dbReference>
<feature type="region of interest" description="Disordered" evidence="1">
    <location>
        <begin position="1218"/>
        <end position="1318"/>
    </location>
</feature>
<feature type="compositionally biased region" description="Low complexity" evidence="1">
    <location>
        <begin position="343"/>
        <end position="354"/>
    </location>
</feature>
<feature type="region of interest" description="Disordered" evidence="1">
    <location>
        <begin position="820"/>
        <end position="882"/>
    </location>
</feature>
<feature type="region of interest" description="Disordered" evidence="1">
    <location>
        <begin position="239"/>
        <end position="266"/>
    </location>
</feature>
<proteinExistence type="predicted"/>
<dbReference type="InterPro" id="IPR032801">
    <property type="entry name" value="PXL2A/B/C"/>
</dbReference>
<dbReference type="PANTHER" id="PTHR28630">
    <property type="match status" value="1"/>
</dbReference>
<evidence type="ECO:0000313" key="2">
    <source>
        <dbReference type="EMBL" id="SPO40725.1"/>
    </source>
</evidence>
<feature type="region of interest" description="Disordered" evidence="1">
    <location>
        <begin position="1419"/>
        <end position="1493"/>
    </location>
</feature>
<evidence type="ECO:0008006" key="4">
    <source>
        <dbReference type="Google" id="ProtNLM"/>
    </source>
</evidence>
<feature type="compositionally biased region" description="Polar residues" evidence="1">
    <location>
        <begin position="621"/>
        <end position="638"/>
    </location>
</feature>
<feature type="compositionally biased region" description="Basic and acidic residues" evidence="1">
    <location>
        <begin position="429"/>
        <end position="447"/>
    </location>
</feature>
<feature type="region of interest" description="Disordered" evidence="1">
    <location>
        <begin position="147"/>
        <end position="187"/>
    </location>
</feature>
<feature type="compositionally biased region" description="Basic and acidic residues" evidence="1">
    <location>
        <begin position="577"/>
        <end position="598"/>
    </location>
</feature>
<feature type="region of interest" description="Disordered" evidence="1">
    <location>
        <begin position="1527"/>
        <end position="1672"/>
    </location>
</feature>
<keyword evidence="3" id="KW-1185">Reference proteome</keyword>
<feature type="compositionally biased region" description="Low complexity" evidence="1">
    <location>
        <begin position="1597"/>
        <end position="1620"/>
    </location>
</feature>
<feature type="region of interest" description="Disordered" evidence="1">
    <location>
        <begin position="1101"/>
        <end position="1121"/>
    </location>
</feature>
<feature type="compositionally biased region" description="Polar residues" evidence="1">
    <location>
        <begin position="1556"/>
        <end position="1567"/>
    </location>
</feature>
<dbReference type="PANTHER" id="PTHR28630:SF3">
    <property type="entry name" value="PEROXIREDOXIN-LIKE 2C"/>
    <property type="match status" value="1"/>
</dbReference>
<feature type="compositionally biased region" description="Low complexity" evidence="1">
    <location>
        <begin position="1473"/>
        <end position="1485"/>
    </location>
</feature>
<feature type="compositionally biased region" description="Low complexity" evidence="1">
    <location>
        <begin position="301"/>
        <end position="311"/>
    </location>
</feature>
<feature type="region of interest" description="Disordered" evidence="1">
    <location>
        <begin position="1146"/>
        <end position="1185"/>
    </location>
</feature>
<feature type="compositionally biased region" description="Low complexity" evidence="1">
    <location>
        <begin position="1285"/>
        <end position="1295"/>
    </location>
</feature>